<keyword evidence="2 5" id="KW-0812">Transmembrane</keyword>
<feature type="transmembrane region" description="Helical" evidence="5">
    <location>
        <begin position="570"/>
        <end position="589"/>
    </location>
</feature>
<evidence type="ECO:0000256" key="2">
    <source>
        <dbReference type="ARBA" id="ARBA00022692"/>
    </source>
</evidence>
<dbReference type="EMBL" id="CATQJA010002662">
    <property type="protein sequence ID" value="CAJ0580907.1"/>
    <property type="molecule type" value="Genomic_DNA"/>
</dbReference>
<feature type="non-terminal residue" evidence="7">
    <location>
        <position position="1"/>
    </location>
</feature>
<feature type="transmembrane region" description="Helical" evidence="5">
    <location>
        <begin position="712"/>
        <end position="730"/>
    </location>
</feature>
<dbReference type="Proteomes" id="UP001177023">
    <property type="component" value="Unassembled WGS sequence"/>
</dbReference>
<feature type="transmembrane region" description="Helical" evidence="5">
    <location>
        <begin position="814"/>
        <end position="832"/>
    </location>
</feature>
<keyword evidence="3 5" id="KW-1133">Transmembrane helix</keyword>
<keyword evidence="8" id="KW-1185">Reference proteome</keyword>
<protein>
    <recommendedName>
        <fullName evidence="6">TRPM-like domain-containing protein</fullName>
    </recommendedName>
</protein>
<dbReference type="PANTHER" id="PTHR13800">
    <property type="entry name" value="TRANSIENT RECEPTOR POTENTIAL CATION CHANNEL, SUBFAMILY M, MEMBER 6"/>
    <property type="match status" value="1"/>
</dbReference>
<dbReference type="GO" id="GO:0005886">
    <property type="term" value="C:plasma membrane"/>
    <property type="evidence" value="ECO:0007669"/>
    <property type="project" value="TreeGrafter"/>
</dbReference>
<reference evidence="7" key="1">
    <citation type="submission" date="2023-06" db="EMBL/GenBank/DDBJ databases">
        <authorList>
            <person name="Delattre M."/>
        </authorList>
    </citation>
    <scope>NUCLEOTIDE SEQUENCE</scope>
    <source>
        <strain evidence="7">AF72</strain>
    </source>
</reference>
<comment type="caution">
    <text evidence="7">The sequence shown here is derived from an EMBL/GenBank/DDBJ whole genome shotgun (WGS) entry which is preliminary data.</text>
</comment>
<accession>A0AA36G666</accession>
<keyword evidence="4 5" id="KW-0472">Membrane</keyword>
<organism evidence="7 8">
    <name type="scientific">Mesorhabditis spiculigera</name>
    <dbReference type="NCBI Taxonomy" id="96644"/>
    <lineage>
        <taxon>Eukaryota</taxon>
        <taxon>Metazoa</taxon>
        <taxon>Ecdysozoa</taxon>
        <taxon>Nematoda</taxon>
        <taxon>Chromadorea</taxon>
        <taxon>Rhabditida</taxon>
        <taxon>Rhabditina</taxon>
        <taxon>Rhabditomorpha</taxon>
        <taxon>Rhabditoidea</taxon>
        <taxon>Rhabditidae</taxon>
        <taxon>Mesorhabditinae</taxon>
        <taxon>Mesorhabditis</taxon>
    </lineage>
</organism>
<dbReference type="InterPro" id="IPR057366">
    <property type="entry name" value="TRPM-like"/>
</dbReference>
<sequence length="1355" mass="153020">MEESRPRADPTSVSFEMAPICVQSETLKVQLCPALALQSPHAIPVAVKNVYSRLAAAATELDEGIASLLLVLVSEGNSWSGSLTKNLGNALSKIVGRAPLWLLSSGRADDPLATIASQAIRHVLPQIENDCEVLHVGVNAYSIIFDESIQRGPMENPATMVDVGVNTLLVLCKDLEDEIELAKYRANFAVRLSQPPPALLIGVPTDGNPNQMPSATSPILLSPGVDSRPLPVIFFAAQSANSLEELFVYIEHGLPVIVLQDSCELCDTLYNAYLLYKSAEFNHQKFISWLERKFPGSQDIKRTLQIAACLDLPSVLDTVEPGAIDEESMSNLLVSSVSRADRLDFLACLLSRPEVITLTEDLLLKILNSGDQHFFNTIVLCQCLGHSSNLTDMDQRFCRALDNLLIRFSHGTRNLFPHGLHPPLTGLPAVQILAIWCLLLNRPQQVKCFIAHTEQPLATSLVLSRMARSLSNEAYDWFFYADSLRELSADLSKNAEDLLHSVHLKSPTRSYQVLCEPIEAFGNVPLTEIAYKADNRDFLAHESCQRWVYRLLYANLQVRSGAFPSFLPKWIKLVFAAFFIFPLRFWVALRPSSSIQQKEKRNMMSPTVALLDVMRQPKKTRALSAHSIISTRSDALSTITSMNIHHNQPLLYAMPNGGDSTTPQSMILPFSIEEMDTGPPPRPQKKHRDSFRKRRWRTPTLNSFYRTPIVKFWVSLVFRLIHISVFSYSILLPGCGSNILDMVVWVWTLISTIEQAYVLWKRTSSVPFTEMPWRIFDIIVVIFYLVGVFMLKLFGENLSALGVTFSVYPSRVISAFYLLYFCYSTLFTYIPLSELFGPMVVRVKLMLLRDFTHFLVLVALVMLSSAVAVHSLLYPDLPLSMGPLLKSLNWAWLSIFTTDMSALQESERCKKVFLGPPQTFCNAVGMHRDATCPRQGTAAYVAIIEYFIILKLILWPILFAFFAKTAKSVDEEADRIWKHQMYALVTEFGLRPCLPPPFTPFLLIFGSASGCLRRCTSAKAADHPDMVKMDGPASKKYSMYRNPSVPFKRFEFLNAFWRETAISKWRANHKAKNNDGERKEDLSELRRIRAQLRKINLSADYERESAIVQAIRKTAYEGSAIYRLVLPESLKNWDILFPSYSPPFYNKPAEEFIFDLQKWVEVTTRQYTTELRRVWRSKQLNDPKIRLSSLGFPLNPAGRTGISGRGQHVRFGPNPLVYYVVFRGAKGEAQVLLQNGKLPHEWRFETGIRDEKLTSILIQVGINDSDAQMLSTRRFDNGLSTPSDTGPNMIQNGIAPSTIDTDHAWTEHDVWALSLRSRRISPTTALGMEWVPINTTTPSHMETAWIRKAREHFSL</sequence>
<evidence type="ECO:0000256" key="5">
    <source>
        <dbReference type="SAM" id="Phobius"/>
    </source>
</evidence>
<dbReference type="Pfam" id="PF25508">
    <property type="entry name" value="TRPM2"/>
    <property type="match status" value="1"/>
</dbReference>
<dbReference type="PANTHER" id="PTHR13800:SF41">
    <property type="entry name" value="PROTEIN CED-11"/>
    <property type="match status" value="1"/>
</dbReference>
<evidence type="ECO:0000256" key="1">
    <source>
        <dbReference type="ARBA" id="ARBA00004141"/>
    </source>
</evidence>
<feature type="transmembrane region" description="Helical" evidence="5">
    <location>
        <begin position="938"/>
        <end position="962"/>
    </location>
</feature>
<dbReference type="GO" id="GO:0030001">
    <property type="term" value="P:metal ion transport"/>
    <property type="evidence" value="ECO:0007669"/>
    <property type="project" value="TreeGrafter"/>
</dbReference>
<evidence type="ECO:0000256" key="3">
    <source>
        <dbReference type="ARBA" id="ARBA00022989"/>
    </source>
</evidence>
<name>A0AA36G666_9BILA</name>
<evidence type="ECO:0000259" key="6">
    <source>
        <dbReference type="Pfam" id="PF25508"/>
    </source>
</evidence>
<comment type="subcellular location">
    <subcellularLocation>
        <location evidence="1">Membrane</location>
        <topology evidence="1">Multi-pass membrane protein</topology>
    </subcellularLocation>
</comment>
<gene>
    <name evidence="7" type="ORF">MSPICULIGERA_LOCUS19081</name>
</gene>
<dbReference type="GO" id="GO:0005261">
    <property type="term" value="F:monoatomic cation channel activity"/>
    <property type="evidence" value="ECO:0007669"/>
    <property type="project" value="TreeGrafter"/>
</dbReference>
<dbReference type="Pfam" id="PF25969">
    <property type="entry name" value="NUDT9_N"/>
    <property type="match status" value="1"/>
</dbReference>
<dbReference type="InterPro" id="IPR050927">
    <property type="entry name" value="TRPM"/>
</dbReference>
<evidence type="ECO:0000313" key="8">
    <source>
        <dbReference type="Proteomes" id="UP001177023"/>
    </source>
</evidence>
<feature type="transmembrane region" description="Helical" evidence="5">
    <location>
        <begin position="772"/>
        <end position="794"/>
    </location>
</feature>
<feature type="transmembrane region" description="Helical" evidence="5">
    <location>
        <begin position="853"/>
        <end position="874"/>
    </location>
</feature>
<feature type="domain" description="TRPM-like" evidence="6">
    <location>
        <begin position="430"/>
        <end position="541"/>
    </location>
</feature>
<proteinExistence type="predicted"/>
<evidence type="ECO:0000313" key="7">
    <source>
        <dbReference type="EMBL" id="CAJ0580907.1"/>
    </source>
</evidence>
<evidence type="ECO:0000256" key="4">
    <source>
        <dbReference type="ARBA" id="ARBA00023136"/>
    </source>
</evidence>